<evidence type="ECO:0000256" key="3">
    <source>
        <dbReference type="SAM" id="SignalP"/>
    </source>
</evidence>
<dbReference type="Pfam" id="PF00089">
    <property type="entry name" value="Trypsin"/>
    <property type="match status" value="2"/>
</dbReference>
<dbReference type="EMBL" id="GEGO01001184">
    <property type="protein sequence ID" value="JAR94220.1"/>
    <property type="molecule type" value="Transcribed_RNA"/>
</dbReference>
<feature type="signal peptide" evidence="3">
    <location>
        <begin position="1"/>
        <end position="18"/>
    </location>
</feature>
<dbReference type="CDD" id="cd00190">
    <property type="entry name" value="Tryp_SPc"/>
    <property type="match status" value="1"/>
</dbReference>
<dbReference type="SMART" id="SM00020">
    <property type="entry name" value="Tryp_SPc"/>
    <property type="match status" value="1"/>
</dbReference>
<reference evidence="5" key="1">
    <citation type="journal article" date="2018" name="PLoS Negl. Trop. Dis.">
        <title>Sialome diversity of ticks revealed by RNAseq of single tick salivary glands.</title>
        <authorList>
            <person name="Perner J."/>
            <person name="Kropackova S."/>
            <person name="Kopacek P."/>
            <person name="Ribeiro J.M."/>
        </authorList>
    </citation>
    <scope>NUCLEOTIDE SEQUENCE</scope>
    <source>
        <strain evidence="5">Siblings of single egg batch collected in Ceske Budejovice</strain>
        <tissue evidence="5">Salivary glands</tissue>
    </source>
</reference>
<protein>
    <submittedName>
        <fullName evidence="5">Putative serine protease</fullName>
    </submittedName>
</protein>
<evidence type="ECO:0000256" key="2">
    <source>
        <dbReference type="SAM" id="MobiDB-lite"/>
    </source>
</evidence>
<dbReference type="InterPro" id="IPR033116">
    <property type="entry name" value="TRYPSIN_SER"/>
</dbReference>
<dbReference type="Gene3D" id="2.40.10.10">
    <property type="entry name" value="Trypsin-like serine proteases"/>
    <property type="match status" value="1"/>
</dbReference>
<dbReference type="PANTHER" id="PTHR24252">
    <property type="entry name" value="ACROSIN-RELATED"/>
    <property type="match status" value="1"/>
</dbReference>
<dbReference type="SUPFAM" id="SSF50494">
    <property type="entry name" value="Trypsin-like serine proteases"/>
    <property type="match status" value="1"/>
</dbReference>
<keyword evidence="5" id="KW-0645">Protease</keyword>
<evidence type="ECO:0000259" key="4">
    <source>
        <dbReference type="PROSITE" id="PS50240"/>
    </source>
</evidence>
<keyword evidence="3" id="KW-0732">Signal</keyword>
<dbReference type="InterPro" id="IPR001314">
    <property type="entry name" value="Peptidase_S1A"/>
</dbReference>
<feature type="region of interest" description="Disordered" evidence="2">
    <location>
        <begin position="186"/>
        <end position="221"/>
    </location>
</feature>
<dbReference type="GO" id="GO:0004252">
    <property type="term" value="F:serine-type endopeptidase activity"/>
    <property type="evidence" value="ECO:0007669"/>
    <property type="project" value="InterPro"/>
</dbReference>
<dbReference type="PRINTS" id="PR00722">
    <property type="entry name" value="CHYMOTRYPSIN"/>
</dbReference>
<name>A0A147BTZ3_IXORI</name>
<accession>A0A147BTZ3</accession>
<keyword evidence="1" id="KW-1015">Disulfide bond</keyword>
<dbReference type="InterPro" id="IPR043504">
    <property type="entry name" value="Peptidase_S1_PA_chymotrypsin"/>
</dbReference>
<organism evidence="5">
    <name type="scientific">Ixodes ricinus</name>
    <name type="common">Common tick</name>
    <name type="synonym">Acarus ricinus</name>
    <dbReference type="NCBI Taxonomy" id="34613"/>
    <lineage>
        <taxon>Eukaryota</taxon>
        <taxon>Metazoa</taxon>
        <taxon>Ecdysozoa</taxon>
        <taxon>Arthropoda</taxon>
        <taxon>Chelicerata</taxon>
        <taxon>Arachnida</taxon>
        <taxon>Acari</taxon>
        <taxon>Parasitiformes</taxon>
        <taxon>Ixodida</taxon>
        <taxon>Ixodoidea</taxon>
        <taxon>Ixodidae</taxon>
        <taxon>Ixodinae</taxon>
        <taxon>Ixodes</taxon>
    </lineage>
</organism>
<dbReference type="PROSITE" id="PS50240">
    <property type="entry name" value="TRYPSIN_DOM"/>
    <property type="match status" value="1"/>
</dbReference>
<keyword evidence="5" id="KW-0378">Hydrolase</keyword>
<evidence type="ECO:0000313" key="5">
    <source>
        <dbReference type="EMBL" id="JAR94220.1"/>
    </source>
</evidence>
<dbReference type="GO" id="GO:0006508">
    <property type="term" value="P:proteolysis"/>
    <property type="evidence" value="ECO:0007669"/>
    <property type="project" value="UniProtKB-KW"/>
</dbReference>
<dbReference type="InterPro" id="IPR001254">
    <property type="entry name" value="Trypsin_dom"/>
</dbReference>
<dbReference type="PANTHER" id="PTHR24252:SF7">
    <property type="entry name" value="HYALIN"/>
    <property type="match status" value="1"/>
</dbReference>
<dbReference type="PROSITE" id="PS00135">
    <property type="entry name" value="TRYPSIN_SER"/>
    <property type="match status" value="1"/>
</dbReference>
<dbReference type="AlphaFoldDB" id="A0A147BTZ3"/>
<sequence>MFVERLILMSLLVNRLSAFPQVSTEKCGLPAKQPDHSNTSVSERILNGKEAIPGAWPWQVEIRVQGRHACGGVLIGPQHVLTSAHCIPEHSAKSLKIRLGSYSSDVRDKTALEATTDTICIHPAFNKSGDENDIAIIKLNNSIECSENIRIVCLPEKDGEPNYSDPTYMAGWGYTEPLRYNEKYFSGTPERTPVKDDGNLQEKSDSRIESQEKNKDESYSEEYFDYSNVPAPVSKVLNIHPAKLQQSQVQIISNDECAKLSERSFVSKNFVCANHEFGSICSGDSGGPLVYKGSDGRWTLMGLVTATVLPCNVTNHPMFFVKITPFMKDFIIPCIQNSRCYCKPLK</sequence>
<proteinExistence type="predicted"/>
<feature type="chain" id="PRO_5007542879" evidence="3">
    <location>
        <begin position="19"/>
        <end position="346"/>
    </location>
</feature>
<dbReference type="FunFam" id="2.40.10.10:FF:000004">
    <property type="entry name" value="Tryptase gamma 1"/>
    <property type="match status" value="1"/>
</dbReference>
<evidence type="ECO:0000256" key="1">
    <source>
        <dbReference type="ARBA" id="ARBA00023157"/>
    </source>
</evidence>
<feature type="compositionally biased region" description="Basic and acidic residues" evidence="2">
    <location>
        <begin position="192"/>
        <end position="218"/>
    </location>
</feature>
<feature type="domain" description="Peptidase S1" evidence="4">
    <location>
        <begin position="45"/>
        <end position="336"/>
    </location>
</feature>
<dbReference type="InterPro" id="IPR009003">
    <property type="entry name" value="Peptidase_S1_PA"/>
</dbReference>